<protein>
    <submittedName>
        <fullName evidence="4">SCP domain-containing protein</fullName>
    </submittedName>
</protein>
<accession>A0A0K0FJA7</accession>
<evidence type="ECO:0000256" key="1">
    <source>
        <dbReference type="SAM" id="SignalP"/>
    </source>
</evidence>
<evidence type="ECO:0000313" key="4">
    <source>
        <dbReference type="WBParaSite" id="SVE_0898000.1"/>
    </source>
</evidence>
<dbReference type="SMART" id="SM00198">
    <property type="entry name" value="SCP"/>
    <property type="match status" value="1"/>
</dbReference>
<proteinExistence type="predicted"/>
<evidence type="ECO:0000259" key="2">
    <source>
        <dbReference type="SMART" id="SM00198"/>
    </source>
</evidence>
<feature type="signal peptide" evidence="1">
    <location>
        <begin position="1"/>
        <end position="22"/>
    </location>
</feature>
<feature type="domain" description="SCP" evidence="2">
    <location>
        <begin position="151"/>
        <end position="280"/>
    </location>
</feature>
<evidence type="ECO:0000313" key="3">
    <source>
        <dbReference type="Proteomes" id="UP000035680"/>
    </source>
</evidence>
<dbReference type="AlphaFoldDB" id="A0A0K0FJA7"/>
<dbReference type="Proteomes" id="UP000035680">
    <property type="component" value="Unassembled WGS sequence"/>
</dbReference>
<dbReference type="InterPro" id="IPR035940">
    <property type="entry name" value="CAP_sf"/>
</dbReference>
<dbReference type="Pfam" id="PF00188">
    <property type="entry name" value="CAP"/>
    <property type="match status" value="1"/>
</dbReference>
<name>A0A0K0FJA7_STRVS</name>
<dbReference type="Gene3D" id="3.40.33.10">
    <property type="entry name" value="CAP"/>
    <property type="match status" value="1"/>
</dbReference>
<dbReference type="InterPro" id="IPR014044">
    <property type="entry name" value="CAP_dom"/>
</dbReference>
<reference evidence="4" key="2">
    <citation type="submission" date="2015-08" db="UniProtKB">
        <authorList>
            <consortium name="WormBaseParasite"/>
        </authorList>
    </citation>
    <scope>IDENTIFICATION</scope>
</reference>
<organism evidence="3 4">
    <name type="scientific">Strongyloides venezuelensis</name>
    <name type="common">Threadworm</name>
    <dbReference type="NCBI Taxonomy" id="75913"/>
    <lineage>
        <taxon>Eukaryota</taxon>
        <taxon>Metazoa</taxon>
        <taxon>Ecdysozoa</taxon>
        <taxon>Nematoda</taxon>
        <taxon>Chromadorea</taxon>
        <taxon>Rhabditida</taxon>
        <taxon>Tylenchina</taxon>
        <taxon>Panagrolaimomorpha</taxon>
        <taxon>Strongyloidoidea</taxon>
        <taxon>Strongyloididae</taxon>
        <taxon>Strongyloides</taxon>
    </lineage>
</organism>
<feature type="chain" id="PRO_5005329739" evidence="1">
    <location>
        <begin position="23"/>
        <end position="305"/>
    </location>
</feature>
<dbReference type="WBParaSite" id="SVE_0898000.1">
    <property type="protein sequence ID" value="SVE_0898000.1"/>
    <property type="gene ID" value="SVE_0898000"/>
</dbReference>
<keyword evidence="3" id="KW-1185">Reference proteome</keyword>
<sequence>MKSLLSVRLFSIPFIFFLSIQGQHKGIKSKHPERSYTNNKAQQSASNNYVTITYYLHNHQIWYECNKFFFKRHSDVVSYYNKIRNYKNMYKRAKPKGAEIPGSVTLTGQFFKIVEYSYPEILKANPFSDHIWRRIWYGCEVNTFIKNNFQLLKIGFVAEINEYRRLHSVKPLKMDYFLSDFAITQSRRRASMISILFKKSYVFGHLGASGSIDQANLIVKKMYDTFMAKYNWYGKNYPSSTTKFVQLVWKKTKKVGVGVCTRGNIIYVSLVFTPKGGVGSFKKNVFPISQKHLYIYNLFRKNQSE</sequence>
<dbReference type="SUPFAM" id="SSF55797">
    <property type="entry name" value="PR-1-like"/>
    <property type="match status" value="1"/>
</dbReference>
<keyword evidence="1" id="KW-0732">Signal</keyword>
<reference evidence="3" key="1">
    <citation type="submission" date="2014-07" db="EMBL/GenBank/DDBJ databases">
        <authorList>
            <person name="Martin A.A"/>
            <person name="De Silva N."/>
        </authorList>
    </citation>
    <scope>NUCLEOTIDE SEQUENCE</scope>
</reference>